<dbReference type="EMBL" id="CP102845">
    <property type="protein sequence ID" value="UVF17589.1"/>
    <property type="molecule type" value="Genomic_DNA"/>
</dbReference>
<name>A0ABY5RNJ4_9HYPH</name>
<feature type="domain" description="CheW-like" evidence="1">
    <location>
        <begin position="10"/>
        <end position="158"/>
    </location>
</feature>
<gene>
    <name evidence="2" type="ORF">HPT29_013650</name>
</gene>
<dbReference type="CDD" id="cd00732">
    <property type="entry name" value="CheW"/>
    <property type="match status" value="1"/>
</dbReference>
<feature type="domain" description="CheW-like" evidence="1">
    <location>
        <begin position="328"/>
        <end position="470"/>
    </location>
</feature>
<dbReference type="RefSeq" id="WP_173945599.1">
    <property type="nucleotide sequence ID" value="NZ_CP102845.1"/>
</dbReference>
<dbReference type="SMART" id="SM00260">
    <property type="entry name" value="CheW"/>
    <property type="match status" value="3"/>
</dbReference>
<keyword evidence="3" id="KW-1185">Reference proteome</keyword>
<dbReference type="Proteomes" id="UP001017257">
    <property type="component" value="Chromosome"/>
</dbReference>
<dbReference type="Gene3D" id="2.30.30.40">
    <property type="entry name" value="SH3 Domains"/>
    <property type="match status" value="2"/>
</dbReference>
<feature type="domain" description="CheW-like" evidence="1">
    <location>
        <begin position="159"/>
        <end position="304"/>
    </location>
</feature>
<dbReference type="PANTHER" id="PTHR22617:SF23">
    <property type="entry name" value="CHEMOTAXIS PROTEIN CHEW"/>
    <property type="match status" value="1"/>
</dbReference>
<protein>
    <submittedName>
        <fullName evidence="2">Chemotaxis protein CheW</fullName>
    </submittedName>
</protein>
<proteinExistence type="predicted"/>
<dbReference type="PROSITE" id="PS50851">
    <property type="entry name" value="CHEW"/>
    <property type="match status" value="3"/>
</dbReference>
<evidence type="ECO:0000313" key="2">
    <source>
        <dbReference type="EMBL" id="UVF17589.1"/>
    </source>
</evidence>
<sequence>MAEKAPSPASQALLTVEVDGERFAFPASDVAEVIRPPAVSRVPLAPSSLVGVANLRGLVLPVVSLRSLMGRPAGSSVPTRVVVVDRGAPIGFEIDKVASWGASGVEGAPDTDSSTSASAHIDLDALLSRNFGHYRGRVHHGREPTVPGARETSLTAPDEVALVCFAVSGQDFALPLDSVHEIVAVPSGSVAVPQADSVMLGVVSRRGHLMPLVSLRGLLGLPLGRHDDARSRVVVARVGDALVGLVADGIKEVLRLPSGDMDPVPAILTRGAAEAKIQRICRLDGGRRLVSVLSTDNLFRDQALAELVAPQMETNPEMSSPDASPNCDEQFIVFQLGDEEYGLPIAAVEEVVRAPDTLSRLPRAPTFIEGVMNLRGRVVPVIDQRRRFEIEGAGEGRRERIVVVTIDDLQAGFIVDAVSEVLRIPQDQLRPTPELAAGEGQTVHRIANIETEGRMILLLDPHELLDRAEKDLIASFSSDHLDRVDP</sequence>
<dbReference type="InterPro" id="IPR039315">
    <property type="entry name" value="CheW"/>
</dbReference>
<dbReference type="SUPFAM" id="SSF50341">
    <property type="entry name" value="CheW-like"/>
    <property type="match status" value="3"/>
</dbReference>
<dbReference type="InterPro" id="IPR002545">
    <property type="entry name" value="CheW-lke_dom"/>
</dbReference>
<organism evidence="2 3">
    <name type="scientific">Microvirga terrae</name>
    <dbReference type="NCBI Taxonomy" id="2740529"/>
    <lineage>
        <taxon>Bacteria</taxon>
        <taxon>Pseudomonadati</taxon>
        <taxon>Pseudomonadota</taxon>
        <taxon>Alphaproteobacteria</taxon>
        <taxon>Hyphomicrobiales</taxon>
        <taxon>Methylobacteriaceae</taxon>
        <taxon>Microvirga</taxon>
    </lineage>
</organism>
<dbReference type="InterPro" id="IPR036061">
    <property type="entry name" value="CheW-like_dom_sf"/>
</dbReference>
<reference evidence="2" key="1">
    <citation type="submission" date="2022-08" db="EMBL/GenBank/DDBJ databases">
        <title>Microvirga terrae sp. nov., isolated from soil.</title>
        <authorList>
            <person name="Kim K.H."/>
            <person name="Seo Y.L."/>
            <person name="Kim J.M."/>
            <person name="Lee J.K."/>
            <person name="Han D.M."/>
            <person name="Jeon C.O."/>
        </authorList>
    </citation>
    <scope>NUCLEOTIDE SEQUENCE</scope>
    <source>
        <strain evidence="2">R24</strain>
    </source>
</reference>
<dbReference type="Pfam" id="PF01584">
    <property type="entry name" value="CheW"/>
    <property type="match status" value="3"/>
</dbReference>
<evidence type="ECO:0000313" key="3">
    <source>
        <dbReference type="Proteomes" id="UP001017257"/>
    </source>
</evidence>
<dbReference type="PANTHER" id="PTHR22617">
    <property type="entry name" value="CHEMOTAXIS SENSOR HISTIDINE KINASE-RELATED"/>
    <property type="match status" value="1"/>
</dbReference>
<evidence type="ECO:0000259" key="1">
    <source>
        <dbReference type="PROSITE" id="PS50851"/>
    </source>
</evidence>
<dbReference type="Gene3D" id="2.40.50.180">
    <property type="entry name" value="CheA-289, Domain 4"/>
    <property type="match status" value="3"/>
</dbReference>
<accession>A0ABY5RNJ4</accession>